<reference evidence="2" key="1">
    <citation type="journal article" date="2024" name="FEMS Microbiol. Lett.">
        <title>Genomic insights into Spiroplasma endosymbionts that induce male-killing and protective phenotypes in the pea aphid.</title>
        <authorList>
            <person name="Arai H."/>
            <person name="Legeai F."/>
            <person name="Kageyama D."/>
            <person name="Sugio A."/>
            <person name="Simon J.C."/>
        </authorList>
    </citation>
    <scope>NUCLEOTIDE SEQUENCE [LARGE SCALE GENOMIC DNA]</scope>
    <source>
        <strain evidence="2">sAp269</strain>
    </source>
</reference>
<dbReference type="Proteomes" id="UP001473424">
    <property type="component" value="Chromosome"/>
</dbReference>
<evidence type="ECO:0000313" key="1">
    <source>
        <dbReference type="EMBL" id="BET38361.1"/>
    </source>
</evidence>
<gene>
    <name evidence="1" type="ORF">SAP269_09500</name>
</gene>
<proteinExistence type="predicted"/>
<name>A0ABN7BTW9_9MOLU</name>
<evidence type="ECO:0000313" key="2">
    <source>
        <dbReference type="Proteomes" id="UP001473424"/>
    </source>
</evidence>
<sequence>MKKYNSRTSHYMHEVKSESFSKKYFKETSSIDMIYSDIKSARLDKLDNILKKK</sequence>
<organism evidence="1 2">
    <name type="scientific">Spiroplasma ixodetis</name>
    <dbReference type="NCBI Taxonomy" id="2141"/>
    <lineage>
        <taxon>Bacteria</taxon>
        <taxon>Bacillati</taxon>
        <taxon>Mycoplasmatota</taxon>
        <taxon>Mollicutes</taxon>
        <taxon>Entomoplasmatales</taxon>
        <taxon>Spiroplasmataceae</taxon>
        <taxon>Spiroplasma</taxon>
    </lineage>
</organism>
<accession>A0ABN7BTW9</accession>
<keyword evidence="2" id="KW-1185">Reference proteome</keyword>
<protein>
    <submittedName>
        <fullName evidence="1">Uncharacterized protein</fullName>
    </submittedName>
</protein>
<dbReference type="EMBL" id="AP028955">
    <property type="protein sequence ID" value="BET38361.1"/>
    <property type="molecule type" value="Genomic_DNA"/>
</dbReference>